<evidence type="ECO:0000259" key="1">
    <source>
        <dbReference type="Pfam" id="PF13683"/>
    </source>
</evidence>
<protein>
    <recommendedName>
        <fullName evidence="1">Integrase catalytic domain-containing protein</fullName>
    </recommendedName>
</protein>
<dbReference type="GO" id="GO:0015074">
    <property type="term" value="P:DNA integration"/>
    <property type="evidence" value="ECO:0007669"/>
    <property type="project" value="InterPro"/>
</dbReference>
<reference evidence="2 3" key="1">
    <citation type="submission" date="2018-12" db="EMBL/GenBank/DDBJ databases">
        <title>three novel Halomonas strain isolated from plants.</title>
        <authorList>
            <person name="Sun C."/>
        </authorList>
    </citation>
    <scope>NUCLEOTIDE SEQUENCE [LARGE SCALE GENOMIC DNA]</scope>
    <source>
        <strain evidence="2 3">JCM 18142</strain>
    </source>
</reference>
<comment type="caution">
    <text evidence="2">The sequence shown here is derived from an EMBL/GenBank/DDBJ whole genome shotgun (WGS) entry which is preliminary data.</text>
</comment>
<organism evidence="2 3">
    <name type="scientific">Vreelandella nanhaiensis</name>
    <dbReference type="NCBI Taxonomy" id="1258546"/>
    <lineage>
        <taxon>Bacteria</taxon>
        <taxon>Pseudomonadati</taxon>
        <taxon>Pseudomonadota</taxon>
        <taxon>Gammaproteobacteria</taxon>
        <taxon>Oceanospirillales</taxon>
        <taxon>Halomonadaceae</taxon>
        <taxon>Vreelandella</taxon>
    </lineage>
</organism>
<dbReference type="Proteomes" id="UP000287023">
    <property type="component" value="Unassembled WGS sequence"/>
</dbReference>
<gene>
    <name evidence="2" type="ORF">ELY38_14150</name>
</gene>
<dbReference type="AlphaFoldDB" id="A0A433KKE3"/>
<accession>A0A433KKE3</accession>
<evidence type="ECO:0000313" key="3">
    <source>
        <dbReference type="Proteomes" id="UP000287023"/>
    </source>
</evidence>
<dbReference type="Pfam" id="PF13683">
    <property type="entry name" value="rve_3"/>
    <property type="match status" value="1"/>
</dbReference>
<proteinExistence type="predicted"/>
<dbReference type="RefSeq" id="WP_127062903.1">
    <property type="nucleotide sequence ID" value="NZ_RZHF01000020.1"/>
</dbReference>
<sequence length="33" mass="3971">MDEKKTEIEAWRNHYNHVRPHSSFNCLPPAEYA</sequence>
<evidence type="ECO:0000313" key="2">
    <source>
        <dbReference type="EMBL" id="RUR29984.1"/>
    </source>
</evidence>
<name>A0A433KKE3_9GAMM</name>
<feature type="domain" description="Integrase catalytic" evidence="1">
    <location>
        <begin position="3"/>
        <end position="29"/>
    </location>
</feature>
<dbReference type="InterPro" id="IPR001584">
    <property type="entry name" value="Integrase_cat-core"/>
</dbReference>
<keyword evidence="3" id="KW-1185">Reference proteome</keyword>
<dbReference type="EMBL" id="RZHF01000020">
    <property type="protein sequence ID" value="RUR29984.1"/>
    <property type="molecule type" value="Genomic_DNA"/>
</dbReference>
<dbReference type="OrthoDB" id="9774685at2"/>